<dbReference type="PANTHER" id="PTHR43776:SF7">
    <property type="entry name" value="D,D-DIPEPTIDE TRANSPORT ATP-BINDING PROTEIN DDPF-RELATED"/>
    <property type="match status" value="1"/>
</dbReference>
<keyword evidence="7" id="KW-1185">Reference proteome</keyword>
<dbReference type="PANTHER" id="PTHR43776">
    <property type="entry name" value="TRANSPORT ATP-BINDING PROTEIN"/>
    <property type="match status" value="1"/>
</dbReference>
<dbReference type="NCBIfam" id="TIGR01727">
    <property type="entry name" value="oligo_HPY"/>
    <property type="match status" value="1"/>
</dbReference>
<evidence type="ECO:0000256" key="3">
    <source>
        <dbReference type="ARBA" id="ARBA00022741"/>
    </source>
</evidence>
<dbReference type="GO" id="GO:0005524">
    <property type="term" value="F:ATP binding"/>
    <property type="evidence" value="ECO:0007669"/>
    <property type="project" value="UniProtKB-KW"/>
</dbReference>
<dbReference type="GO" id="GO:0015833">
    <property type="term" value="P:peptide transport"/>
    <property type="evidence" value="ECO:0007669"/>
    <property type="project" value="InterPro"/>
</dbReference>
<dbReference type="NCBIfam" id="NF007739">
    <property type="entry name" value="PRK10419.1"/>
    <property type="match status" value="2"/>
</dbReference>
<sequence length="600" mass="64236">MSALLEISGLTVTFRHRAGETVAVDDLSLTVDRGETVAIVGESGSGKSATANAIMGLLPGAAAVRGSVLLSGNELLGLRDREMSAIRGNRVALVAQDPLAALTPVVSVGAQIAEAITIHQPNVGRRAAFTRAVELLELVGIAEPHRQATALPHEFSGGMRQRAAIAMAMANEPDLIIADEPTSALDVTIQAQILDLLEDVRTITGTALLLITHDLGVVARACDRVAVMHHGKLVEHGEVATVFDHPRSDQLRAMLTTDLTPRPTQEVSDRRELVLRIDGLRRHFPMRTGLTRRGTRTLRAVDGVTLDLAAGEAMALLGESGCGKTTVLREVLRLRKPMAGTVELLGHDLATLRSRPRDALRREVQVVLQDPTASLNPRMTVADLIAEPLRIQGVARRECRERVSELIGLVDLPGDSAGRVPGQLSGGQRQRVAIARALAPGPRLVLLDEPVSALDTVLRAGIMDLLNQLRDRLELAFLMVSHDIALTRRSVERVAVMYLGRIVDTGPAGAVLDDPVHPYTRALVAATPLLDVRAERARERLTLAGELPSAVEALGGCAFRGRCPVFVSLSSSDRALCTEVEPVLVPVGAQQVACHHVDQL</sequence>
<reference evidence="7" key="1">
    <citation type="submission" date="2016-10" db="EMBL/GenBank/DDBJ databases">
        <authorList>
            <person name="Varghese N."/>
            <person name="Submissions S."/>
        </authorList>
    </citation>
    <scope>NUCLEOTIDE SEQUENCE [LARGE SCALE GENOMIC DNA]</scope>
    <source>
        <strain evidence="7">IBRC-M 10655</strain>
    </source>
</reference>
<dbReference type="PROSITE" id="PS50893">
    <property type="entry name" value="ABC_TRANSPORTER_2"/>
    <property type="match status" value="2"/>
</dbReference>
<dbReference type="InterPro" id="IPR050319">
    <property type="entry name" value="ABC_transp_ATP-bind"/>
</dbReference>
<keyword evidence="2" id="KW-0813">Transport</keyword>
<dbReference type="GO" id="GO:0016887">
    <property type="term" value="F:ATP hydrolysis activity"/>
    <property type="evidence" value="ECO:0007669"/>
    <property type="project" value="InterPro"/>
</dbReference>
<comment type="similarity">
    <text evidence="1">Belongs to the ABC transporter superfamily.</text>
</comment>
<feature type="domain" description="ABC transporter" evidence="5">
    <location>
        <begin position="275"/>
        <end position="524"/>
    </location>
</feature>
<proteinExistence type="inferred from homology"/>
<dbReference type="Pfam" id="PF08352">
    <property type="entry name" value="oligo_HPY"/>
    <property type="match status" value="1"/>
</dbReference>
<dbReference type="InterPro" id="IPR013563">
    <property type="entry name" value="Oligopep_ABC_C"/>
</dbReference>
<evidence type="ECO:0000256" key="4">
    <source>
        <dbReference type="ARBA" id="ARBA00022840"/>
    </source>
</evidence>
<dbReference type="Pfam" id="PF00005">
    <property type="entry name" value="ABC_tran"/>
    <property type="match status" value="2"/>
</dbReference>
<dbReference type="GO" id="GO:0055085">
    <property type="term" value="P:transmembrane transport"/>
    <property type="evidence" value="ECO:0007669"/>
    <property type="project" value="UniProtKB-ARBA"/>
</dbReference>
<evidence type="ECO:0000313" key="6">
    <source>
        <dbReference type="EMBL" id="SDN83767.1"/>
    </source>
</evidence>
<dbReference type="InterPro" id="IPR003593">
    <property type="entry name" value="AAA+_ATPase"/>
</dbReference>
<evidence type="ECO:0000256" key="1">
    <source>
        <dbReference type="ARBA" id="ARBA00005417"/>
    </source>
</evidence>
<dbReference type="NCBIfam" id="NF008453">
    <property type="entry name" value="PRK11308.1"/>
    <property type="match status" value="2"/>
</dbReference>
<gene>
    <name evidence="6" type="ORF">SAMN05192558_10123</name>
</gene>
<dbReference type="OrthoDB" id="3169708at2"/>
<dbReference type="InterPro" id="IPR017871">
    <property type="entry name" value="ABC_transporter-like_CS"/>
</dbReference>
<dbReference type="AlphaFoldDB" id="A0A1H0EMU7"/>
<dbReference type="RefSeq" id="WP_091368016.1">
    <property type="nucleotide sequence ID" value="NZ_FNDV01000003.1"/>
</dbReference>
<organism evidence="6 7">
    <name type="scientific">Actinokineospora alba</name>
    <dbReference type="NCBI Taxonomy" id="504798"/>
    <lineage>
        <taxon>Bacteria</taxon>
        <taxon>Bacillati</taxon>
        <taxon>Actinomycetota</taxon>
        <taxon>Actinomycetes</taxon>
        <taxon>Pseudonocardiales</taxon>
        <taxon>Pseudonocardiaceae</taxon>
        <taxon>Actinokineospora</taxon>
    </lineage>
</organism>
<dbReference type="SMART" id="SM00382">
    <property type="entry name" value="AAA"/>
    <property type="match status" value="2"/>
</dbReference>
<keyword evidence="4 6" id="KW-0067">ATP-binding</keyword>
<name>A0A1H0EMU7_9PSEU</name>
<dbReference type="InterPro" id="IPR027417">
    <property type="entry name" value="P-loop_NTPase"/>
</dbReference>
<dbReference type="PROSITE" id="PS00211">
    <property type="entry name" value="ABC_TRANSPORTER_1"/>
    <property type="match status" value="2"/>
</dbReference>
<dbReference type="CDD" id="cd03257">
    <property type="entry name" value="ABC_NikE_OppD_transporters"/>
    <property type="match status" value="2"/>
</dbReference>
<dbReference type="Proteomes" id="UP000199651">
    <property type="component" value="Unassembled WGS sequence"/>
</dbReference>
<protein>
    <submittedName>
        <fullName evidence="6">Peptide/nickel transport system ATP-binding protein</fullName>
    </submittedName>
</protein>
<dbReference type="STRING" id="504798.SAMN05421871_103846"/>
<accession>A0A1H0EMU7</accession>
<dbReference type="Gene3D" id="3.40.50.300">
    <property type="entry name" value="P-loop containing nucleotide triphosphate hydrolases"/>
    <property type="match status" value="2"/>
</dbReference>
<keyword evidence="3" id="KW-0547">Nucleotide-binding</keyword>
<feature type="domain" description="ABC transporter" evidence="5">
    <location>
        <begin position="5"/>
        <end position="255"/>
    </location>
</feature>
<evidence type="ECO:0000313" key="7">
    <source>
        <dbReference type="Proteomes" id="UP000199651"/>
    </source>
</evidence>
<dbReference type="InterPro" id="IPR003439">
    <property type="entry name" value="ABC_transporter-like_ATP-bd"/>
</dbReference>
<dbReference type="EMBL" id="FNJB01000001">
    <property type="protein sequence ID" value="SDN83767.1"/>
    <property type="molecule type" value="Genomic_DNA"/>
</dbReference>
<evidence type="ECO:0000256" key="2">
    <source>
        <dbReference type="ARBA" id="ARBA00022448"/>
    </source>
</evidence>
<dbReference type="SUPFAM" id="SSF52540">
    <property type="entry name" value="P-loop containing nucleoside triphosphate hydrolases"/>
    <property type="match status" value="2"/>
</dbReference>
<evidence type="ECO:0000259" key="5">
    <source>
        <dbReference type="PROSITE" id="PS50893"/>
    </source>
</evidence>